<dbReference type="GO" id="GO:0009317">
    <property type="term" value="C:acetyl-CoA carboxylase complex"/>
    <property type="evidence" value="ECO:0007669"/>
    <property type="project" value="InterPro"/>
</dbReference>
<keyword evidence="8 10" id="KW-0275">Fatty acid biosynthesis</keyword>
<evidence type="ECO:0000256" key="4">
    <source>
        <dbReference type="ARBA" id="ARBA00022741"/>
    </source>
</evidence>
<keyword evidence="10" id="KW-0963">Cytoplasm</keyword>
<evidence type="ECO:0000256" key="5">
    <source>
        <dbReference type="ARBA" id="ARBA00022832"/>
    </source>
</evidence>
<comment type="function">
    <text evidence="10">Component of the acetyl coenzyme A carboxylase (ACC) complex. First, biotin carboxylase catalyzes the carboxylation of biotin on its carrier protein (BCCP) and then the CO(2) group is transferred by the carboxyltransferase to acetyl-CoA to form malonyl-CoA.</text>
</comment>
<evidence type="ECO:0000259" key="11">
    <source>
        <dbReference type="PROSITE" id="PS50989"/>
    </source>
</evidence>
<comment type="subunit">
    <text evidence="10">Acetyl-CoA carboxylase is a heterohexamer composed of biotin carboxyl carrier protein (AccB), biotin carboxylase (AccC) and two subunits each of ACCase subunit alpha (AccA) and ACCase subunit beta (AccD).</text>
</comment>
<dbReference type="EC" id="2.1.3.15" evidence="10"/>
<evidence type="ECO:0000256" key="7">
    <source>
        <dbReference type="ARBA" id="ARBA00023098"/>
    </source>
</evidence>
<dbReference type="GO" id="GO:2001295">
    <property type="term" value="P:malonyl-CoA biosynthetic process"/>
    <property type="evidence" value="ECO:0007669"/>
    <property type="project" value="UniProtKB-UniRule"/>
</dbReference>
<dbReference type="GO" id="GO:0005524">
    <property type="term" value="F:ATP binding"/>
    <property type="evidence" value="ECO:0007669"/>
    <property type="project" value="UniProtKB-KW"/>
</dbReference>
<keyword evidence="3 10" id="KW-0808">Transferase</keyword>
<keyword evidence="12" id="KW-0436">Ligase</keyword>
<dbReference type="RefSeq" id="WP_035194413.1">
    <property type="nucleotide sequence ID" value="NZ_CCCS020000049.1"/>
</dbReference>
<dbReference type="EMBL" id="LT841305">
    <property type="protein sequence ID" value="SMH67791.1"/>
    <property type="molecule type" value="Genomic_DNA"/>
</dbReference>
<dbReference type="InterPro" id="IPR011763">
    <property type="entry name" value="COA_CT_C"/>
</dbReference>
<dbReference type="NCBIfam" id="NF004344">
    <property type="entry name" value="PRK05724.1"/>
    <property type="match status" value="1"/>
</dbReference>
<dbReference type="Gene3D" id="3.90.226.10">
    <property type="entry name" value="2-enoyl-CoA Hydratase, Chain A, domain 1"/>
    <property type="match status" value="1"/>
</dbReference>
<dbReference type="PROSITE" id="PS50989">
    <property type="entry name" value="COA_CT_CTER"/>
    <property type="match status" value="1"/>
</dbReference>
<keyword evidence="5 10" id="KW-0276">Fatty acid metabolism</keyword>
<comment type="subcellular location">
    <subcellularLocation>
        <location evidence="10">Cytoplasm</location>
    </subcellularLocation>
</comment>
<keyword evidence="7 10" id="KW-0443">Lipid metabolism</keyword>
<feature type="domain" description="CoA carboxyltransferase C-terminal" evidence="11">
    <location>
        <begin position="14"/>
        <end position="290"/>
    </location>
</feature>
<dbReference type="EMBL" id="CCCS020000049">
    <property type="protein sequence ID" value="CDQ11431.1"/>
    <property type="molecule type" value="Genomic_DNA"/>
</dbReference>
<dbReference type="InterPro" id="IPR001095">
    <property type="entry name" value="Acetyl_CoA_COase_a_su"/>
</dbReference>
<evidence type="ECO:0000256" key="8">
    <source>
        <dbReference type="ARBA" id="ARBA00023160"/>
    </source>
</evidence>
<dbReference type="InterPro" id="IPR029045">
    <property type="entry name" value="ClpP/crotonase-like_dom_sf"/>
</dbReference>
<evidence type="ECO:0000256" key="1">
    <source>
        <dbReference type="ARBA" id="ARBA00004956"/>
    </source>
</evidence>
<evidence type="ECO:0000313" key="13">
    <source>
        <dbReference type="EMBL" id="SMH67791.1"/>
    </source>
</evidence>
<dbReference type="GO" id="GO:0016743">
    <property type="term" value="F:carboxyl- or carbamoyltransferase activity"/>
    <property type="evidence" value="ECO:0007669"/>
    <property type="project" value="UniProtKB-UniRule"/>
</dbReference>
<evidence type="ECO:0000256" key="10">
    <source>
        <dbReference type="HAMAP-Rule" id="MF_00823"/>
    </source>
</evidence>
<evidence type="ECO:0000313" key="12">
    <source>
        <dbReference type="EMBL" id="CDQ11431.1"/>
    </source>
</evidence>
<evidence type="ECO:0000256" key="9">
    <source>
        <dbReference type="ARBA" id="ARBA00049152"/>
    </source>
</evidence>
<evidence type="ECO:0000256" key="2">
    <source>
        <dbReference type="ARBA" id="ARBA00022516"/>
    </source>
</evidence>
<dbReference type="HAMAP" id="MF_00823">
    <property type="entry name" value="AcetylCoA_CT_alpha"/>
    <property type="match status" value="1"/>
</dbReference>
<evidence type="ECO:0000256" key="3">
    <source>
        <dbReference type="ARBA" id="ARBA00022679"/>
    </source>
</evidence>
<comment type="pathway">
    <text evidence="1 10">Lipid metabolism; malonyl-CoA biosynthesis; malonyl-CoA from acetyl-CoA: step 1/1.</text>
</comment>
<comment type="similarity">
    <text evidence="10">Belongs to the AccA family.</text>
</comment>
<organism evidence="12">
    <name type="scientific">Acidithiobacillus ferrivorans</name>
    <dbReference type="NCBI Taxonomy" id="160808"/>
    <lineage>
        <taxon>Bacteria</taxon>
        <taxon>Pseudomonadati</taxon>
        <taxon>Pseudomonadota</taxon>
        <taxon>Acidithiobacillia</taxon>
        <taxon>Acidithiobacillales</taxon>
        <taxon>Acidithiobacillaceae</taxon>
        <taxon>Acidithiobacillus</taxon>
    </lineage>
</organism>
<dbReference type="PANTHER" id="PTHR42853">
    <property type="entry name" value="ACETYL-COENZYME A CARBOXYLASE CARBOXYL TRANSFERASE SUBUNIT ALPHA"/>
    <property type="match status" value="1"/>
</dbReference>
<evidence type="ECO:0000256" key="6">
    <source>
        <dbReference type="ARBA" id="ARBA00022840"/>
    </source>
</evidence>
<keyword evidence="4 10" id="KW-0547">Nucleotide-binding</keyword>
<dbReference type="GO" id="GO:0006633">
    <property type="term" value="P:fatty acid biosynthetic process"/>
    <property type="evidence" value="ECO:0007669"/>
    <property type="project" value="UniProtKB-KW"/>
</dbReference>
<proteinExistence type="inferred from homology"/>
<dbReference type="NCBIfam" id="NF041504">
    <property type="entry name" value="AccA_sub"/>
    <property type="match status" value="1"/>
</dbReference>
<dbReference type="UniPathway" id="UPA00655">
    <property type="reaction ID" value="UER00711"/>
</dbReference>
<sequence>MKISYLDFEQSVAELDAKVEELRALNQPGIADDISRLEVKARKELQRIYSKLGAWQTVQVARHPQRPYTLDYVQALFTEVQILAGDRAFADDQAIIGGLARFSGQPIVWMGHQKGRDTKEKIQRNFGMPRPEGYRKALRLLRLAERFFLPVFTFIDTPGAYPGIGAEERGQSEAIARNLAVMSDLAVPIICTVIGEGGSGGALAIGVGDRMLMLEYGVYSVISPEGCASILWKNAAMAAEAAETLGITARRLHGMGLVDEVLAEPLGGAHRDPEAVFALTRERFAHHLQELQAMDTSKLLTTRYERLMHYGVVGAA</sequence>
<keyword evidence="14" id="KW-1185">Reference proteome</keyword>
<name>A0A060USZ8_9PROT</name>
<reference evidence="12" key="2">
    <citation type="submission" date="2014-07" db="EMBL/GenBank/DDBJ databases">
        <title>Initial genome analysis of the psychrotolerant acidophile Acidithiobacillus ferrivorans CF27: insights into iron and sulfur oxidation pathways and into biofilm formation.</title>
        <authorList>
            <person name="Talla E."/>
            <person name="Hedrich S."/>
            <person name="Mangenot S."/>
            <person name="Ji B."/>
            <person name="Johnson D.B."/>
            <person name="Barbe V."/>
            <person name="Bonnefoy V."/>
        </authorList>
    </citation>
    <scope>NUCLEOTIDE SEQUENCE [LARGE SCALE GENOMIC DNA]</scope>
    <source>
        <strain evidence="12">CF27</strain>
    </source>
</reference>
<dbReference type="AlphaFoldDB" id="A0A060USZ8"/>
<reference evidence="13 14" key="3">
    <citation type="submission" date="2017-03" db="EMBL/GenBank/DDBJ databases">
        <authorList>
            <person name="Regsiter A."/>
            <person name="William W."/>
        </authorList>
    </citation>
    <scope>NUCLEOTIDE SEQUENCE [LARGE SCALE GENOMIC DNA]</scope>
    <source>
        <strain evidence="13">PRJEB5721</strain>
    </source>
</reference>
<dbReference type="NCBIfam" id="TIGR00513">
    <property type="entry name" value="accA"/>
    <property type="match status" value="1"/>
</dbReference>
<dbReference type="SUPFAM" id="SSF52096">
    <property type="entry name" value="ClpP/crotonase"/>
    <property type="match status" value="1"/>
</dbReference>
<gene>
    <name evidence="10 12" type="primary">accA</name>
    <name evidence="13" type="ORF">AFERRI_50993</name>
    <name evidence="12" type="ORF">AFERRI_530326</name>
</gene>
<keyword evidence="6 10" id="KW-0067">ATP-binding</keyword>
<dbReference type="PANTHER" id="PTHR42853:SF3">
    <property type="entry name" value="ACETYL-COENZYME A CARBOXYLASE CARBOXYL TRANSFERASE SUBUNIT ALPHA, CHLOROPLASTIC"/>
    <property type="match status" value="1"/>
</dbReference>
<dbReference type="Proteomes" id="UP000193925">
    <property type="component" value="Chromosome AFERRI"/>
</dbReference>
<protein>
    <recommendedName>
        <fullName evidence="10">Acetyl-coenzyme A carboxylase carboxyl transferase subunit alpha</fullName>
        <shortName evidence="10">ACCase subunit alpha</shortName>
        <shortName evidence="10">Acetyl-CoA carboxylase carboxyltransferase subunit alpha</shortName>
        <ecNumber evidence="10">2.1.3.15</ecNumber>
    </recommendedName>
</protein>
<accession>A0A060USZ8</accession>
<reference evidence="12" key="1">
    <citation type="submission" date="2014-03" db="EMBL/GenBank/DDBJ databases">
        <authorList>
            <person name="Genoscope - CEA"/>
        </authorList>
    </citation>
    <scope>NUCLEOTIDE SEQUENCE [LARGE SCALE GENOMIC DNA]</scope>
    <source>
        <strain evidence="12">CF27</strain>
    </source>
</reference>
<dbReference type="PRINTS" id="PR01069">
    <property type="entry name" value="ACCCTRFRASEA"/>
</dbReference>
<dbReference type="GO" id="GO:0003989">
    <property type="term" value="F:acetyl-CoA carboxylase activity"/>
    <property type="evidence" value="ECO:0007669"/>
    <property type="project" value="InterPro"/>
</dbReference>
<dbReference type="Pfam" id="PF03255">
    <property type="entry name" value="ACCA"/>
    <property type="match status" value="1"/>
</dbReference>
<evidence type="ECO:0000313" key="14">
    <source>
        <dbReference type="Proteomes" id="UP000193925"/>
    </source>
</evidence>
<keyword evidence="2 10" id="KW-0444">Lipid biosynthesis</keyword>
<comment type="catalytic activity">
    <reaction evidence="9 10">
        <text>N(6)-carboxybiotinyl-L-lysyl-[protein] + acetyl-CoA = N(6)-biotinyl-L-lysyl-[protein] + malonyl-CoA</text>
        <dbReference type="Rhea" id="RHEA:54728"/>
        <dbReference type="Rhea" id="RHEA-COMP:10505"/>
        <dbReference type="Rhea" id="RHEA-COMP:10506"/>
        <dbReference type="ChEBI" id="CHEBI:57288"/>
        <dbReference type="ChEBI" id="CHEBI:57384"/>
        <dbReference type="ChEBI" id="CHEBI:83144"/>
        <dbReference type="ChEBI" id="CHEBI:83145"/>
        <dbReference type="EC" id="2.1.3.15"/>
    </reaction>
</comment>